<evidence type="ECO:0008006" key="3">
    <source>
        <dbReference type="Google" id="ProtNLM"/>
    </source>
</evidence>
<protein>
    <recommendedName>
        <fullName evidence="3">Prohead serine protease</fullName>
    </recommendedName>
</protein>
<sequence>MSEKKLYPFVLNDENVINSYGFRVRNSGINFQRFDDNPVMLEDHRNETAYVRGNWKNRRTEGSKLVMDGNFDVDLPAAQTLEGQVDRGFVKGASPGLAIDWSEDPFERQPDGNWDLIRSEMVEGTVCAVPSGPGSLVQLLDKRTGEIITEDQIKLSLAQLKADFKNSNTPTMEGKITLTTDAAAFLLAFGLTNCDTAPGISNAIMKLKAELDSKDQKYNDLKTEHDKQIKLQAEALVDAAIAAEKIVAGDKAEWVELALANLSLATKQINKLPGKVSLTAGMSNSSGTAATATAVKSIDDFEKLSNEAKLAWKEANPEEYKSLFKR</sequence>
<dbReference type="EMBL" id="JBHUPD010000003">
    <property type="protein sequence ID" value="MFD2874044.1"/>
    <property type="molecule type" value="Genomic_DNA"/>
</dbReference>
<dbReference type="Proteomes" id="UP001597557">
    <property type="component" value="Unassembled WGS sequence"/>
</dbReference>
<gene>
    <name evidence="1" type="ORF">ACFS5N_16295</name>
</gene>
<dbReference type="RefSeq" id="WP_377187948.1">
    <property type="nucleotide sequence ID" value="NZ_JBHUPD010000003.1"/>
</dbReference>
<name>A0ABW5YFM8_9SPHI</name>
<keyword evidence="2" id="KW-1185">Reference proteome</keyword>
<proteinExistence type="predicted"/>
<accession>A0ABW5YFM8</accession>
<comment type="caution">
    <text evidence="1">The sequence shown here is derived from an EMBL/GenBank/DDBJ whole genome shotgun (WGS) entry which is preliminary data.</text>
</comment>
<organism evidence="1 2">
    <name type="scientific">Mucilaginibacter ximonensis</name>
    <dbReference type="NCBI Taxonomy" id="538021"/>
    <lineage>
        <taxon>Bacteria</taxon>
        <taxon>Pseudomonadati</taxon>
        <taxon>Bacteroidota</taxon>
        <taxon>Sphingobacteriia</taxon>
        <taxon>Sphingobacteriales</taxon>
        <taxon>Sphingobacteriaceae</taxon>
        <taxon>Mucilaginibacter</taxon>
    </lineage>
</organism>
<evidence type="ECO:0000313" key="1">
    <source>
        <dbReference type="EMBL" id="MFD2874044.1"/>
    </source>
</evidence>
<evidence type="ECO:0000313" key="2">
    <source>
        <dbReference type="Proteomes" id="UP001597557"/>
    </source>
</evidence>
<reference evidence="2" key="1">
    <citation type="journal article" date="2019" name="Int. J. Syst. Evol. Microbiol.">
        <title>The Global Catalogue of Microorganisms (GCM) 10K type strain sequencing project: providing services to taxonomists for standard genome sequencing and annotation.</title>
        <authorList>
            <consortium name="The Broad Institute Genomics Platform"/>
            <consortium name="The Broad Institute Genome Sequencing Center for Infectious Disease"/>
            <person name="Wu L."/>
            <person name="Ma J."/>
        </authorList>
    </citation>
    <scope>NUCLEOTIDE SEQUENCE [LARGE SCALE GENOMIC DNA]</scope>
    <source>
        <strain evidence="2">KCTC 22437</strain>
    </source>
</reference>